<dbReference type="HOGENOM" id="CLU_1475669_0_0_1"/>
<dbReference type="InterPro" id="IPR011009">
    <property type="entry name" value="Kinase-like_dom_sf"/>
</dbReference>
<dbReference type="Gene3D" id="1.10.510.10">
    <property type="entry name" value="Transferase(Phosphotransferase) domain 1"/>
    <property type="match status" value="1"/>
</dbReference>
<accession>A0A0C3RRE8</accession>
<dbReference type="OrthoDB" id="2985259at2759"/>
<dbReference type="STRING" id="745531.A0A0C3RRE8"/>
<sequence length="183" mass="20747">MSILRFIEVDLIAVVLGPRLAILVTRPSQDAFKSNFVIQWSPESFKAKSMPVSRPRVYLIDFEVAIDFPEGYPIDQRVCVGIPTEGLLTNPDKYARQRPPETESGMPYDPFRLDVWQLGTSFADFTSREDIDEVLVRMIEPNAEIRLTAAEALDKLVERVSAVSPKARLIPPVVFDLPPRYLK</sequence>
<gene>
    <name evidence="1" type="ORF">PHLGIDRAFT_122298</name>
</gene>
<name>A0A0C3RRE8_PHLG1</name>
<dbReference type="SUPFAM" id="SSF56112">
    <property type="entry name" value="Protein kinase-like (PK-like)"/>
    <property type="match status" value="1"/>
</dbReference>
<keyword evidence="2" id="KW-1185">Reference proteome</keyword>
<dbReference type="AlphaFoldDB" id="A0A0C3RRE8"/>
<dbReference type="Proteomes" id="UP000053257">
    <property type="component" value="Unassembled WGS sequence"/>
</dbReference>
<evidence type="ECO:0000313" key="2">
    <source>
        <dbReference type="Proteomes" id="UP000053257"/>
    </source>
</evidence>
<evidence type="ECO:0008006" key="3">
    <source>
        <dbReference type="Google" id="ProtNLM"/>
    </source>
</evidence>
<proteinExistence type="predicted"/>
<evidence type="ECO:0000313" key="1">
    <source>
        <dbReference type="EMBL" id="KIP02646.1"/>
    </source>
</evidence>
<protein>
    <recommendedName>
        <fullName evidence="3">Protein kinase domain-containing protein</fullName>
    </recommendedName>
</protein>
<reference evidence="1 2" key="1">
    <citation type="journal article" date="2014" name="PLoS Genet.">
        <title>Analysis of the Phlebiopsis gigantea genome, transcriptome and secretome provides insight into its pioneer colonization strategies of wood.</title>
        <authorList>
            <person name="Hori C."/>
            <person name="Ishida T."/>
            <person name="Igarashi K."/>
            <person name="Samejima M."/>
            <person name="Suzuki H."/>
            <person name="Master E."/>
            <person name="Ferreira P."/>
            <person name="Ruiz-Duenas F.J."/>
            <person name="Held B."/>
            <person name="Canessa P."/>
            <person name="Larrondo L.F."/>
            <person name="Schmoll M."/>
            <person name="Druzhinina I.S."/>
            <person name="Kubicek C.P."/>
            <person name="Gaskell J.A."/>
            <person name="Kersten P."/>
            <person name="St John F."/>
            <person name="Glasner J."/>
            <person name="Sabat G."/>
            <person name="Splinter BonDurant S."/>
            <person name="Syed K."/>
            <person name="Yadav J."/>
            <person name="Mgbeahuruike A.C."/>
            <person name="Kovalchuk A."/>
            <person name="Asiegbu F.O."/>
            <person name="Lackner G."/>
            <person name="Hoffmeister D."/>
            <person name="Rencoret J."/>
            <person name="Gutierrez A."/>
            <person name="Sun H."/>
            <person name="Lindquist E."/>
            <person name="Barry K."/>
            <person name="Riley R."/>
            <person name="Grigoriev I.V."/>
            <person name="Henrissat B."/>
            <person name="Kues U."/>
            <person name="Berka R.M."/>
            <person name="Martinez A.T."/>
            <person name="Covert S.F."/>
            <person name="Blanchette R.A."/>
            <person name="Cullen D."/>
        </authorList>
    </citation>
    <scope>NUCLEOTIDE SEQUENCE [LARGE SCALE GENOMIC DNA]</scope>
    <source>
        <strain evidence="1 2">11061_1 CR5-6</strain>
    </source>
</reference>
<organism evidence="1 2">
    <name type="scientific">Phlebiopsis gigantea (strain 11061_1 CR5-6)</name>
    <name type="common">White-rot fungus</name>
    <name type="synonym">Peniophora gigantea</name>
    <dbReference type="NCBI Taxonomy" id="745531"/>
    <lineage>
        <taxon>Eukaryota</taxon>
        <taxon>Fungi</taxon>
        <taxon>Dikarya</taxon>
        <taxon>Basidiomycota</taxon>
        <taxon>Agaricomycotina</taxon>
        <taxon>Agaricomycetes</taxon>
        <taxon>Polyporales</taxon>
        <taxon>Phanerochaetaceae</taxon>
        <taxon>Phlebiopsis</taxon>
    </lineage>
</organism>
<dbReference type="EMBL" id="KN840662">
    <property type="protein sequence ID" value="KIP02646.1"/>
    <property type="molecule type" value="Genomic_DNA"/>
</dbReference>